<protein>
    <recommendedName>
        <fullName evidence="2">G-patch domain-containing protein</fullName>
    </recommendedName>
</protein>
<dbReference type="AlphaFoldDB" id="A0A2N9I4X5"/>
<organism evidence="3">
    <name type="scientific">Fagus sylvatica</name>
    <name type="common">Beechnut</name>
    <dbReference type="NCBI Taxonomy" id="28930"/>
    <lineage>
        <taxon>Eukaryota</taxon>
        <taxon>Viridiplantae</taxon>
        <taxon>Streptophyta</taxon>
        <taxon>Embryophyta</taxon>
        <taxon>Tracheophyta</taxon>
        <taxon>Spermatophyta</taxon>
        <taxon>Magnoliopsida</taxon>
        <taxon>eudicotyledons</taxon>
        <taxon>Gunneridae</taxon>
        <taxon>Pentapetalae</taxon>
        <taxon>rosids</taxon>
        <taxon>fabids</taxon>
        <taxon>Fagales</taxon>
        <taxon>Fagaceae</taxon>
        <taxon>Fagus</taxon>
    </lineage>
</organism>
<dbReference type="PROSITE" id="PS50174">
    <property type="entry name" value="G_PATCH"/>
    <property type="match status" value="1"/>
</dbReference>
<sequence length="610" mass="68919">MVVRAFDGTRREVLGEIDLPVEIGPQVYDINFQVLRIDSPYNLLLGRPWLHTAGAPKNPYPFTTTGEIPYIDGCAPEEASFHSFEFVTVIHRVAAVEPRLSKAGIMVAKEFVKAGFQPGQGLGYANQGRTTIVTLEGNKDRYGLGYTPTRRDRQMAYEARRQRAAAKLKGEKWPERKIAIPHIRATFPASAMFQVDEGDVDELALLFTEDLNVNAITTEGDSAAFPVHADQHEEIDLEDFLDEENLKGYRIDEETLDEDTWEDDDLPDLLPHLMVPRGLDTLEFEIFCEHGDPESHLRKYREKMALHTNNEFLMISTFHESLPECAVTWFYQLKNLACWGDLAKAFLDRYRHNIKAPPPNLITTAVAEEEDAGPMVEGFEHPHHCRRGGFHHHTTDPPLPTGRRSQDIIPTKKSNYQVTSFEALERQDEGSKPNIEELEIVNLANEGEEPREVKIGTRCAAEQKEALIALLREFHEIFAWSYQDMPGLDTDIVVHKIPAKARMQARQTSTATDEARSHFEDQGRGGKAIEGRFPKHSNLFGLGSQYSPGAEEGRKSQNVRGLSGSTPENSIFLYFPSRPPAICGFSFFPFQIELCWGRRVQGTFAHIGKF</sequence>
<evidence type="ECO:0000259" key="2">
    <source>
        <dbReference type="PROSITE" id="PS50174"/>
    </source>
</evidence>
<dbReference type="Gene3D" id="2.40.70.10">
    <property type="entry name" value="Acid Proteases"/>
    <property type="match status" value="1"/>
</dbReference>
<name>A0A2N9I4X5_FAGSY</name>
<dbReference type="InterPro" id="IPR021109">
    <property type="entry name" value="Peptidase_aspartic_dom_sf"/>
</dbReference>
<dbReference type="Pfam" id="PF01585">
    <property type="entry name" value="G-patch"/>
    <property type="match status" value="1"/>
</dbReference>
<evidence type="ECO:0000256" key="1">
    <source>
        <dbReference type="SAM" id="MobiDB-lite"/>
    </source>
</evidence>
<reference evidence="3" key="1">
    <citation type="submission" date="2018-02" db="EMBL/GenBank/DDBJ databases">
        <authorList>
            <person name="Cohen D.B."/>
            <person name="Kent A.D."/>
        </authorList>
    </citation>
    <scope>NUCLEOTIDE SEQUENCE</scope>
</reference>
<dbReference type="EMBL" id="OIVN01004748">
    <property type="protein sequence ID" value="SPD19059.1"/>
    <property type="molecule type" value="Genomic_DNA"/>
</dbReference>
<feature type="region of interest" description="Disordered" evidence="1">
    <location>
        <begin position="504"/>
        <end position="530"/>
    </location>
</feature>
<gene>
    <name evidence="3" type="ORF">FSB_LOCUS46941</name>
</gene>
<proteinExistence type="predicted"/>
<dbReference type="PANTHER" id="PTHR32108:SF9">
    <property type="entry name" value="REVERSE TRANSCRIPTASE RNASE H-LIKE DOMAIN-CONTAINING PROTEIN"/>
    <property type="match status" value="1"/>
</dbReference>
<accession>A0A2N9I4X5</accession>
<dbReference type="GO" id="GO:0003676">
    <property type="term" value="F:nucleic acid binding"/>
    <property type="evidence" value="ECO:0007669"/>
    <property type="project" value="InterPro"/>
</dbReference>
<dbReference type="InterPro" id="IPR000467">
    <property type="entry name" value="G_patch_dom"/>
</dbReference>
<feature type="compositionally biased region" description="Basic and acidic residues" evidence="1">
    <location>
        <begin position="513"/>
        <end position="530"/>
    </location>
</feature>
<feature type="domain" description="G-patch" evidence="2">
    <location>
        <begin position="103"/>
        <end position="149"/>
    </location>
</feature>
<evidence type="ECO:0000313" key="3">
    <source>
        <dbReference type="EMBL" id="SPD19059.1"/>
    </source>
</evidence>
<dbReference type="PANTHER" id="PTHR32108">
    <property type="entry name" value="DNA-DIRECTED RNA POLYMERASE SUBUNIT ALPHA"/>
    <property type="match status" value="1"/>
</dbReference>
<dbReference type="CDD" id="cd00303">
    <property type="entry name" value="retropepsin_like"/>
    <property type="match status" value="1"/>
</dbReference>